<dbReference type="InterPro" id="IPR007652">
    <property type="entry name" value="A1-4-GlycosylTfrase_dom"/>
</dbReference>
<dbReference type="Pfam" id="PF04488">
    <property type="entry name" value="Gly_transf_sug"/>
    <property type="match status" value="1"/>
</dbReference>
<evidence type="ECO:0000259" key="2">
    <source>
        <dbReference type="Pfam" id="PF04572"/>
    </source>
</evidence>
<dbReference type="eggNOG" id="KOG1928">
    <property type="taxonomic scope" value="Eukaryota"/>
</dbReference>
<feature type="domain" description="Alpha 1,4-glycosyltransferase" evidence="2">
    <location>
        <begin position="337"/>
        <end position="460"/>
    </location>
</feature>
<keyword evidence="1" id="KW-1133">Transmembrane helix</keyword>
<dbReference type="InterPro" id="IPR044789">
    <property type="entry name" value="Put_A1-4-GlycosylTfrase_plant"/>
</dbReference>
<dbReference type="InterPro" id="IPR007577">
    <property type="entry name" value="GlycoTrfase_DXD_sugar-bd_CS"/>
</dbReference>
<keyword evidence="1" id="KW-0812">Transmembrane</keyword>
<keyword evidence="1" id="KW-0472">Membrane</keyword>
<dbReference type="InterPro" id="IPR029044">
    <property type="entry name" value="Nucleotide-diphossugar_trans"/>
</dbReference>
<evidence type="ECO:0000256" key="1">
    <source>
        <dbReference type="SAM" id="Phobius"/>
    </source>
</evidence>
<protein>
    <submittedName>
        <fullName evidence="4">Uncharacterized protein At4g19900</fullName>
    </submittedName>
</protein>
<keyword evidence="3" id="KW-1185">Reference proteome</keyword>
<accession>A0A1U7Z3J8</accession>
<dbReference type="SUPFAM" id="SSF53448">
    <property type="entry name" value="Nucleotide-diphospho-sugar transferases"/>
    <property type="match status" value="1"/>
</dbReference>
<organism evidence="3 4">
    <name type="scientific">Nelumbo nucifera</name>
    <name type="common">Sacred lotus</name>
    <dbReference type="NCBI Taxonomy" id="4432"/>
    <lineage>
        <taxon>Eukaryota</taxon>
        <taxon>Viridiplantae</taxon>
        <taxon>Streptophyta</taxon>
        <taxon>Embryophyta</taxon>
        <taxon>Tracheophyta</taxon>
        <taxon>Spermatophyta</taxon>
        <taxon>Magnoliopsida</taxon>
        <taxon>Proteales</taxon>
        <taxon>Nelumbonaceae</taxon>
        <taxon>Nelumbo</taxon>
    </lineage>
</organism>
<evidence type="ECO:0000313" key="3">
    <source>
        <dbReference type="Proteomes" id="UP000189703"/>
    </source>
</evidence>
<proteinExistence type="predicted"/>
<dbReference type="GeneID" id="104588883"/>
<dbReference type="OrthoDB" id="409543at2759"/>
<dbReference type="RefSeq" id="XP_010245308.1">
    <property type="nucleotide sequence ID" value="XM_010247006.2"/>
</dbReference>
<dbReference type="Pfam" id="PF04572">
    <property type="entry name" value="Gb3_synth"/>
    <property type="match status" value="1"/>
</dbReference>
<dbReference type="STRING" id="4432.A0A1U7Z3J8"/>
<gene>
    <name evidence="4" type="primary">LOC104588883</name>
</gene>
<dbReference type="PANTHER" id="PTHR46781:SF5">
    <property type="entry name" value="ALPHA 1,4-GLYCOSYLTRANSFERASE FAMILY PROTEIN"/>
    <property type="match status" value="1"/>
</dbReference>
<evidence type="ECO:0000313" key="4">
    <source>
        <dbReference type="RefSeq" id="XP_010245308.1"/>
    </source>
</evidence>
<dbReference type="Proteomes" id="UP000189703">
    <property type="component" value="Unplaced"/>
</dbReference>
<dbReference type="AlphaFoldDB" id="A0A1U7Z3J8"/>
<dbReference type="KEGG" id="nnu:104588883"/>
<dbReference type="PANTHER" id="PTHR46781">
    <property type="entry name" value="ALPHA 1,4-GLYCOSYLTRANSFERASE FAMILY PROTEIN"/>
    <property type="match status" value="1"/>
</dbReference>
<dbReference type="OMA" id="REPNNGI"/>
<feature type="transmembrane region" description="Helical" evidence="1">
    <location>
        <begin position="27"/>
        <end position="49"/>
    </location>
</feature>
<sequence>MDDNTTNPSRPSLLSLPYHLQKMKCSLFALLFYFPPSLLVLVLLVLLAYNSASIFCVQVHFPAEITPESHSFSLENANAVGDTARKWSSSSSSLSSSVMYAVKEEIPPSKLKSHLPLLQEPKSSSVLSFNSFPTHRPRRSRKNKMVVFKHLQSSNLSRQFSVRVNEFFHGSYLNSSNSSYCKVRFFMTWISSLESFGHRELFAVESLFKSHPNACLLIVSNSLDSKGGTQLLKPFLDQGFRVAAIFPDFSYIFKDTYAEVWFNHLRKGNVDPGEVSLGQNLSNLLRLALLYKYGGIYIDSDVIVLKSFSNLRNAIGAQTVDLKTGHWSRLNNAVLIFDKMHPLLHKFIEEFALTFNGNKWGHNGPYLVSRVVSRVGERPDFNFTVLPPSAFYPVDWSRVRSFFHGPRGSAHLKWMSSKLRHVREQSFAVHLWNRHSRKMKVEEGSIISHIVSNCCIFCNHKVSVS</sequence>
<name>A0A1U7Z3J8_NELNU</name>
<dbReference type="InParanoid" id="A0A1U7Z3J8"/>
<reference evidence="4" key="1">
    <citation type="submission" date="2025-08" db="UniProtKB">
        <authorList>
            <consortium name="RefSeq"/>
        </authorList>
    </citation>
    <scope>IDENTIFICATION</scope>
</reference>
<dbReference type="Gene3D" id="3.90.550.20">
    <property type="match status" value="1"/>
</dbReference>
<dbReference type="FunCoup" id="A0A1U7Z3J8">
    <property type="interactions" value="99"/>
</dbReference>